<dbReference type="Proteomes" id="UP000694388">
    <property type="component" value="Unplaced"/>
</dbReference>
<protein>
    <submittedName>
        <fullName evidence="2">Uncharacterized protein</fullName>
    </submittedName>
</protein>
<name>A0A8C4RAB1_EPTBU</name>
<feature type="region of interest" description="Disordered" evidence="1">
    <location>
        <begin position="169"/>
        <end position="231"/>
    </location>
</feature>
<reference evidence="2" key="2">
    <citation type="submission" date="2025-09" db="UniProtKB">
        <authorList>
            <consortium name="Ensembl"/>
        </authorList>
    </citation>
    <scope>IDENTIFICATION</scope>
</reference>
<evidence type="ECO:0000313" key="2">
    <source>
        <dbReference type="Ensembl" id="ENSEBUP00000027412.1"/>
    </source>
</evidence>
<feature type="region of interest" description="Disordered" evidence="1">
    <location>
        <begin position="59"/>
        <end position="108"/>
    </location>
</feature>
<proteinExistence type="predicted"/>
<feature type="compositionally biased region" description="Acidic residues" evidence="1">
    <location>
        <begin position="193"/>
        <end position="215"/>
    </location>
</feature>
<accession>A0A8C4RAB1</accession>
<evidence type="ECO:0000256" key="1">
    <source>
        <dbReference type="SAM" id="MobiDB-lite"/>
    </source>
</evidence>
<dbReference type="AlphaFoldDB" id="A0A8C4RAB1"/>
<feature type="region of interest" description="Disordered" evidence="1">
    <location>
        <begin position="272"/>
        <end position="325"/>
    </location>
</feature>
<feature type="compositionally biased region" description="Low complexity" evidence="1">
    <location>
        <begin position="59"/>
        <end position="69"/>
    </location>
</feature>
<evidence type="ECO:0000313" key="3">
    <source>
        <dbReference type="Proteomes" id="UP000694388"/>
    </source>
</evidence>
<keyword evidence="3" id="KW-1185">Reference proteome</keyword>
<feature type="compositionally biased region" description="Basic and acidic residues" evidence="1">
    <location>
        <begin position="299"/>
        <end position="325"/>
    </location>
</feature>
<sequence length="385" mass="42187">MASSPSNISTAPLVISSLAITSSPFIFTSSTPITCSPSITAPPSMCTTTNSFPSSLPMDSFSSISSSPPLSIPASPPQSPGLFQQKRRKRVLSSSSSQWEDEEDEGQQCGIKQVWSCGGARNEQEALWTGEEDFDVSDLTALEEQSCPQIPKPRVHRGTWNRAQNLDGAADSETDLDSDPGSLKDFVVSDRSENEDEETDEDTCDEDDDDDDDDGKEGGYEHTGVSGKPPLQRAFKSGIQTTLRIRFEHVVWSLLVALSDCAFLPRLYGLAGDSESGEATTTNRGENFHTDVAASDCSGKGDDAHHDDDKSELAGDREARSRKEDETREALDYIDRVVIGPRLQQLRATSRWRERYRVSITNTALTTESDSTIGRGNRVFFFVCF</sequence>
<organism evidence="2 3">
    <name type="scientific">Eptatretus burgeri</name>
    <name type="common">Inshore hagfish</name>
    <dbReference type="NCBI Taxonomy" id="7764"/>
    <lineage>
        <taxon>Eukaryota</taxon>
        <taxon>Metazoa</taxon>
        <taxon>Chordata</taxon>
        <taxon>Craniata</taxon>
        <taxon>Vertebrata</taxon>
        <taxon>Cyclostomata</taxon>
        <taxon>Myxini</taxon>
        <taxon>Myxiniformes</taxon>
        <taxon>Myxinidae</taxon>
        <taxon>Eptatretinae</taxon>
        <taxon>Eptatretus</taxon>
    </lineage>
</organism>
<feature type="compositionally biased region" description="Pro residues" evidence="1">
    <location>
        <begin position="70"/>
        <end position="79"/>
    </location>
</feature>
<reference evidence="2" key="1">
    <citation type="submission" date="2025-08" db="UniProtKB">
        <authorList>
            <consortium name="Ensembl"/>
        </authorList>
    </citation>
    <scope>IDENTIFICATION</scope>
</reference>
<dbReference type="Ensembl" id="ENSEBUT00000027988.1">
    <property type="protein sequence ID" value="ENSEBUP00000027412.1"/>
    <property type="gene ID" value="ENSEBUG00000016797.1"/>
</dbReference>